<dbReference type="AlphaFoldDB" id="A0A176S6V2"/>
<sequence>MIKQLTRKPTLARKLMYTYLRILTILGLILLHGCSLKPREPGTNSKTTLVNRDLVCSNRVNIQPVSMNGAKAPKKAWDKSLARFKKYVRGNLIVFDPIKLDAPIDTNQFVYNYRSGRRTQLPISTARRFSEQLRNFPKGRNSILMFFVPDFNRLGIYYGYNGKYHIIAYSENNINVVPNSANNQAWQIV</sequence>
<dbReference type="Proteomes" id="UP000076962">
    <property type="component" value="Unassembled WGS sequence"/>
</dbReference>
<organism evidence="1 2">
    <name type="scientific">Candidatus Thiomargarita nelsonii</name>
    <dbReference type="NCBI Taxonomy" id="1003181"/>
    <lineage>
        <taxon>Bacteria</taxon>
        <taxon>Pseudomonadati</taxon>
        <taxon>Pseudomonadota</taxon>
        <taxon>Gammaproteobacteria</taxon>
        <taxon>Thiotrichales</taxon>
        <taxon>Thiotrichaceae</taxon>
        <taxon>Thiomargarita</taxon>
    </lineage>
</organism>
<evidence type="ECO:0000313" key="1">
    <source>
        <dbReference type="EMBL" id="OAD23628.1"/>
    </source>
</evidence>
<dbReference type="EMBL" id="LUTY01000251">
    <property type="protein sequence ID" value="OAD23628.1"/>
    <property type="molecule type" value="Genomic_DNA"/>
</dbReference>
<keyword evidence="2" id="KW-1185">Reference proteome</keyword>
<protein>
    <submittedName>
        <fullName evidence="1">Uncharacterized protein</fullName>
    </submittedName>
</protein>
<feature type="non-terminal residue" evidence="1">
    <location>
        <position position="189"/>
    </location>
</feature>
<evidence type="ECO:0000313" key="2">
    <source>
        <dbReference type="Proteomes" id="UP000076962"/>
    </source>
</evidence>
<proteinExistence type="predicted"/>
<accession>A0A176S6V2</accession>
<reference evidence="1 2" key="1">
    <citation type="submission" date="2016-05" db="EMBL/GenBank/DDBJ databases">
        <title>Single-cell genome of chain-forming Candidatus Thiomargarita nelsonii and comparison to other large sulfur-oxidizing bacteria.</title>
        <authorList>
            <person name="Winkel M."/>
            <person name="Salman V."/>
            <person name="Woyke T."/>
            <person name="Schulz-Vogt H."/>
            <person name="Richter M."/>
            <person name="Flood B."/>
            <person name="Bailey J."/>
            <person name="Amann R."/>
            <person name="Mussmann M."/>
        </authorList>
    </citation>
    <scope>NUCLEOTIDE SEQUENCE [LARGE SCALE GENOMIC DNA]</scope>
    <source>
        <strain evidence="1 2">THI036</strain>
    </source>
</reference>
<comment type="caution">
    <text evidence="1">The sequence shown here is derived from an EMBL/GenBank/DDBJ whole genome shotgun (WGS) entry which is preliminary data.</text>
</comment>
<gene>
    <name evidence="1" type="ORF">THIOM_000535</name>
</gene>
<name>A0A176S6V2_9GAMM</name>